<protein>
    <submittedName>
        <fullName evidence="1">Uncharacterized protein</fullName>
    </submittedName>
</protein>
<proteinExistence type="predicted"/>
<name>A0ABV3VFT4_9MYCO</name>
<evidence type="ECO:0000313" key="2">
    <source>
        <dbReference type="Proteomes" id="UP001558474"/>
    </source>
</evidence>
<comment type="caution">
    <text evidence="1">The sequence shown here is derived from an EMBL/GenBank/DDBJ whole genome shotgun (WGS) entry which is preliminary data.</text>
</comment>
<dbReference type="RefSeq" id="WP_346406452.1">
    <property type="nucleotide sequence ID" value="NZ_JBDLOU010000040.1"/>
</dbReference>
<keyword evidence="2" id="KW-1185">Reference proteome</keyword>
<organism evidence="1 2">
    <name type="scientific">Mycolicibacterium porcinum</name>
    <dbReference type="NCBI Taxonomy" id="39693"/>
    <lineage>
        <taxon>Bacteria</taxon>
        <taxon>Bacillati</taxon>
        <taxon>Actinomycetota</taxon>
        <taxon>Actinomycetes</taxon>
        <taxon>Mycobacteriales</taxon>
        <taxon>Mycobacteriaceae</taxon>
        <taxon>Mycolicibacterium</taxon>
    </lineage>
</organism>
<reference evidence="1 2" key="1">
    <citation type="submission" date="2024-04" db="EMBL/GenBank/DDBJ databases">
        <title>Genomic Markers of Mycobacteria.</title>
        <authorList>
            <person name="Soliman M.S."/>
            <person name="Elkholy A."/>
            <person name="Soliman N.S."/>
            <person name="Abbas A."/>
            <person name="Khayrat S."/>
            <person name="Shawky S."/>
        </authorList>
    </citation>
    <scope>NUCLEOTIDE SEQUENCE [LARGE SCALE GENOMIC DNA]</scope>
    <source>
        <strain evidence="1 2">Egy-CU-AM5</strain>
    </source>
</reference>
<dbReference type="EMBL" id="JBDLOU010000040">
    <property type="protein sequence ID" value="MEX3740243.1"/>
    <property type="molecule type" value="Genomic_DNA"/>
</dbReference>
<evidence type="ECO:0000313" key="1">
    <source>
        <dbReference type="EMBL" id="MEX3740243.1"/>
    </source>
</evidence>
<accession>A0ABV3VFT4</accession>
<dbReference type="Proteomes" id="UP001558474">
    <property type="component" value="Unassembled WGS sequence"/>
</dbReference>
<sequence length="110" mass="11382">MSDCISDVEDVHHALELACTVTDESDGYWAAPAASALAGIVFAASAKGSGGGVKRARELVAAPDLWPAAAAVCTSEALGQRLSWAATLDVRQRETVARVMSGALDRLVAR</sequence>
<gene>
    <name evidence="1" type="ORF">ABFW12_18645</name>
</gene>